<evidence type="ECO:0000256" key="3">
    <source>
        <dbReference type="RuleBase" id="RU000411"/>
    </source>
</evidence>
<dbReference type="SMART" id="SM00093">
    <property type="entry name" value="SERPIN"/>
    <property type="match status" value="1"/>
</dbReference>
<dbReference type="GO" id="GO:0045861">
    <property type="term" value="P:negative regulation of proteolysis"/>
    <property type="evidence" value="ECO:0007669"/>
    <property type="project" value="UniProtKB-ARBA"/>
</dbReference>
<comment type="caution">
    <text evidence="6">The sequence shown here is derived from an EMBL/GenBank/DDBJ whole genome shotgun (WGS) entry which is preliminary data.</text>
</comment>
<gene>
    <name evidence="6" type="ORF">RN001_003831</name>
</gene>
<name>A0AAN7PFX2_9COLE</name>
<evidence type="ECO:0000256" key="2">
    <source>
        <dbReference type="ARBA" id="ARBA00022900"/>
    </source>
</evidence>
<sequence>MHRLACIQTNASVNLPTGDRSPSKFYGKIPYTDKCVKCANVNKNDFFIILNTMILTLSTICLLVITWCSGQIYFPSDDGFSSYTTQRVSGSGIQPNRRDNSNTKVESLLSHSLFKITLDVNRAAQTGTSNFVFGPITIIGVLALVLLASVGQTYNELVNFMGLNHGLNTENDNLEVHRQLGILSQKLLRHTGSSYFISYKTAIFAQEDYPIRYEFQQAANYFYQSDVVSLNFKSYPEVSYNYINSWIANNTNNKITSLLDSVPSTNTKAIIAGVLYFNGVWERPFIPGGTNWVPFYINGRRSQSDRKVMMMYNGGEFPYYKDKNLNVEILGLPYKGRSSTMYVILPNDSSIDKLKQLENYLTPTDLERLVNSTRPTEVVLGLPKMKIVHTMNLVSTMQYLGVNSLFNSRTANLALLTPGAKRGFALVPPPSPPPRIRTTTLSNLNHELIFARFAEENDCENVYDFYTSRVRCRDKQQQASQDFLETMRREYLKLKSNPSQGNPGIYADQFIHKIFIDVNEMGTEAAATSGIGISRSGKVTIKCDVPFLFFIYHEDTKMILFWGSIKSPNPSVLNRT</sequence>
<dbReference type="PANTHER" id="PTHR11461:SF342">
    <property type="entry name" value="SERINE PROTEASE INHIBITOR 28DC"/>
    <property type="match status" value="1"/>
</dbReference>
<dbReference type="Proteomes" id="UP001353858">
    <property type="component" value="Unassembled WGS sequence"/>
</dbReference>
<keyword evidence="4" id="KW-0472">Membrane</keyword>
<feature type="transmembrane region" description="Helical" evidence="4">
    <location>
        <begin position="131"/>
        <end position="151"/>
    </location>
</feature>
<reference evidence="7" key="1">
    <citation type="submission" date="2023-01" db="EMBL/GenBank/DDBJ databases">
        <title>Key to firefly adult light organ development and bioluminescence: homeobox transcription factors regulate luciferase expression and transportation to peroxisome.</title>
        <authorList>
            <person name="Fu X."/>
        </authorList>
    </citation>
    <scope>NUCLEOTIDE SEQUENCE [LARGE SCALE GENOMIC DNA]</scope>
</reference>
<keyword evidence="2" id="KW-0722">Serine protease inhibitor</keyword>
<feature type="transmembrane region" description="Helical" evidence="4">
    <location>
        <begin position="46"/>
        <end position="68"/>
    </location>
</feature>
<evidence type="ECO:0000256" key="4">
    <source>
        <dbReference type="SAM" id="Phobius"/>
    </source>
</evidence>
<evidence type="ECO:0000259" key="5">
    <source>
        <dbReference type="SMART" id="SM00093"/>
    </source>
</evidence>
<dbReference type="Gene3D" id="3.30.497.10">
    <property type="entry name" value="Antithrombin, subunit I, domain 2"/>
    <property type="match status" value="1"/>
</dbReference>
<proteinExistence type="inferred from homology"/>
<protein>
    <recommendedName>
        <fullName evidence="5">Serpin domain-containing protein</fullName>
    </recommendedName>
</protein>
<dbReference type="InterPro" id="IPR023796">
    <property type="entry name" value="Serpin_dom"/>
</dbReference>
<feature type="domain" description="Serpin" evidence="5">
    <location>
        <begin position="114"/>
        <end position="568"/>
    </location>
</feature>
<keyword evidence="1" id="KW-0646">Protease inhibitor</keyword>
<comment type="similarity">
    <text evidence="3">Belongs to the serpin family.</text>
</comment>
<keyword evidence="4" id="KW-0812">Transmembrane</keyword>
<dbReference type="AlphaFoldDB" id="A0AAN7PFX2"/>
<dbReference type="InterPro" id="IPR042185">
    <property type="entry name" value="Serpin_sf_2"/>
</dbReference>
<dbReference type="InterPro" id="IPR000215">
    <property type="entry name" value="Serpin_fam"/>
</dbReference>
<dbReference type="Pfam" id="PF00079">
    <property type="entry name" value="Serpin"/>
    <property type="match status" value="2"/>
</dbReference>
<dbReference type="EMBL" id="JARPUR010000001">
    <property type="protein sequence ID" value="KAK4887560.1"/>
    <property type="molecule type" value="Genomic_DNA"/>
</dbReference>
<evidence type="ECO:0000313" key="6">
    <source>
        <dbReference type="EMBL" id="KAK4887560.1"/>
    </source>
</evidence>
<organism evidence="6 7">
    <name type="scientific">Aquatica leii</name>
    <dbReference type="NCBI Taxonomy" id="1421715"/>
    <lineage>
        <taxon>Eukaryota</taxon>
        <taxon>Metazoa</taxon>
        <taxon>Ecdysozoa</taxon>
        <taxon>Arthropoda</taxon>
        <taxon>Hexapoda</taxon>
        <taxon>Insecta</taxon>
        <taxon>Pterygota</taxon>
        <taxon>Neoptera</taxon>
        <taxon>Endopterygota</taxon>
        <taxon>Coleoptera</taxon>
        <taxon>Polyphaga</taxon>
        <taxon>Elateriformia</taxon>
        <taxon>Elateroidea</taxon>
        <taxon>Lampyridae</taxon>
        <taxon>Luciolinae</taxon>
        <taxon>Aquatica</taxon>
    </lineage>
</organism>
<dbReference type="GO" id="GO:0004867">
    <property type="term" value="F:serine-type endopeptidase inhibitor activity"/>
    <property type="evidence" value="ECO:0007669"/>
    <property type="project" value="UniProtKB-KW"/>
</dbReference>
<dbReference type="GO" id="GO:0005615">
    <property type="term" value="C:extracellular space"/>
    <property type="evidence" value="ECO:0007669"/>
    <property type="project" value="InterPro"/>
</dbReference>
<evidence type="ECO:0000313" key="7">
    <source>
        <dbReference type="Proteomes" id="UP001353858"/>
    </source>
</evidence>
<dbReference type="FunFam" id="2.30.39.10:FF:000035">
    <property type="entry name" value="Serine protease inhibitor (serpin) 16"/>
    <property type="match status" value="1"/>
</dbReference>
<dbReference type="SUPFAM" id="SSF56574">
    <property type="entry name" value="Serpins"/>
    <property type="match status" value="1"/>
</dbReference>
<dbReference type="PANTHER" id="PTHR11461">
    <property type="entry name" value="SERINE PROTEASE INHIBITOR, SERPIN"/>
    <property type="match status" value="1"/>
</dbReference>
<dbReference type="InterPro" id="IPR036186">
    <property type="entry name" value="Serpin_sf"/>
</dbReference>
<dbReference type="Gene3D" id="2.30.39.10">
    <property type="entry name" value="Alpha-1-antitrypsin, domain 1"/>
    <property type="match status" value="2"/>
</dbReference>
<keyword evidence="7" id="KW-1185">Reference proteome</keyword>
<keyword evidence="4" id="KW-1133">Transmembrane helix</keyword>
<dbReference type="InterPro" id="IPR042178">
    <property type="entry name" value="Serpin_sf_1"/>
</dbReference>
<evidence type="ECO:0000256" key="1">
    <source>
        <dbReference type="ARBA" id="ARBA00022690"/>
    </source>
</evidence>
<accession>A0AAN7PFX2</accession>